<dbReference type="OrthoDB" id="3831244at2"/>
<gene>
    <name evidence="2" type="ORF">EDD33_1075</name>
</gene>
<proteinExistence type="predicted"/>
<protein>
    <submittedName>
        <fullName evidence="2">Uncharacterized protein</fullName>
    </submittedName>
</protein>
<dbReference type="EMBL" id="RKHO01000001">
    <property type="protein sequence ID" value="ROR90239.1"/>
    <property type="molecule type" value="Genomic_DNA"/>
</dbReference>
<accession>A0A3N2CRT7</accession>
<reference evidence="2 3" key="1">
    <citation type="submission" date="2018-11" db="EMBL/GenBank/DDBJ databases">
        <title>Sequencing the genomes of 1000 actinobacteria strains.</title>
        <authorList>
            <person name="Klenk H.-P."/>
        </authorList>
    </citation>
    <scope>NUCLEOTIDE SEQUENCE [LARGE SCALE GENOMIC DNA]</scope>
    <source>
        <strain evidence="2 3">DSM 12652</strain>
    </source>
</reference>
<dbReference type="Proteomes" id="UP000281738">
    <property type="component" value="Unassembled WGS sequence"/>
</dbReference>
<evidence type="ECO:0000256" key="1">
    <source>
        <dbReference type="SAM" id="MobiDB-lite"/>
    </source>
</evidence>
<organism evidence="2 3">
    <name type="scientific">Nocardioides aurantiacus</name>
    <dbReference type="NCBI Taxonomy" id="86796"/>
    <lineage>
        <taxon>Bacteria</taxon>
        <taxon>Bacillati</taxon>
        <taxon>Actinomycetota</taxon>
        <taxon>Actinomycetes</taxon>
        <taxon>Propionibacteriales</taxon>
        <taxon>Nocardioidaceae</taxon>
        <taxon>Nocardioides</taxon>
    </lineage>
</organism>
<evidence type="ECO:0000313" key="2">
    <source>
        <dbReference type="EMBL" id="ROR90239.1"/>
    </source>
</evidence>
<sequence length="137" mass="14307">MATDGVPSIPGRIRAGQVTPAPDGPHVEQVGWGVARQVARLLAERVDDPLLARLPELAEAPGHVVHVLFERRTATAAALVELVGDTAHYRGDVVLPEAVPQARLALLVRASYDAAAAGATWLAVTHPPGDLRALGLA</sequence>
<feature type="region of interest" description="Disordered" evidence="1">
    <location>
        <begin position="1"/>
        <end position="25"/>
    </location>
</feature>
<evidence type="ECO:0000313" key="3">
    <source>
        <dbReference type="Proteomes" id="UP000281738"/>
    </source>
</evidence>
<name>A0A3N2CRT7_9ACTN</name>
<dbReference type="RefSeq" id="WP_123389423.1">
    <property type="nucleotide sequence ID" value="NZ_RKHO01000001.1"/>
</dbReference>
<dbReference type="AlphaFoldDB" id="A0A3N2CRT7"/>
<keyword evidence="3" id="KW-1185">Reference proteome</keyword>
<comment type="caution">
    <text evidence="2">The sequence shown here is derived from an EMBL/GenBank/DDBJ whole genome shotgun (WGS) entry which is preliminary data.</text>
</comment>